<sequence>MSKKVCEAIKSINELFSVEKDGSNTNIKYNDLLKSYCPIPNNVNNKECTYYEQVVASAFIALLTLFKNDDDDEEEDVLEDDKLAEYAILWLCYKINQEKHSFSNLNEFYKKHIMNTEKDFVEENGANAYNSYKDIINKQICLKAIDIKETSKFYEALEILCKMYSELGDDAKNCTKCLDNANKFVSKYEDFNKDYNITKDGYYYKVLHTLSTGYDNFKKKCDNDQSTFPSLPSIEKIHLPATCSEELSVQSTVTSPESASSSPSIASKLIPALLVFAIPIFLGIAYKYSLFGFDKRLHRQYLREKLKKINKKMASYV</sequence>
<accession>A0A1C6W8W4</accession>
<keyword evidence="1" id="KW-1133">Transmembrane helix</keyword>
<organism evidence="2">
    <name type="scientific">Plasmodium chabaudi adami</name>
    <dbReference type="NCBI Taxonomy" id="5826"/>
    <lineage>
        <taxon>Eukaryota</taxon>
        <taxon>Sar</taxon>
        <taxon>Alveolata</taxon>
        <taxon>Apicomplexa</taxon>
        <taxon>Aconoidasida</taxon>
        <taxon>Haemosporida</taxon>
        <taxon>Plasmodiidae</taxon>
        <taxon>Plasmodium</taxon>
        <taxon>Plasmodium (Vinckeia)</taxon>
    </lineage>
</organism>
<name>A0A1C6W8W4_PLACE</name>
<dbReference type="NCBIfam" id="TIGR01590">
    <property type="entry name" value="yir-bir-cir_Pla"/>
    <property type="match status" value="1"/>
</dbReference>
<keyword evidence="1" id="KW-0472">Membrane</keyword>
<dbReference type="AlphaFoldDB" id="A0A1C6W8W4"/>
<dbReference type="Pfam" id="PF06022">
    <property type="entry name" value="Cir_Bir_Yir"/>
    <property type="match status" value="1"/>
</dbReference>
<protein>
    <submittedName>
        <fullName evidence="2">CIR protein</fullName>
    </submittedName>
</protein>
<dbReference type="Proteomes" id="UP000507536">
    <property type="component" value="Unassembled WGS sequence"/>
</dbReference>
<evidence type="ECO:0000256" key="1">
    <source>
        <dbReference type="SAM" id="Phobius"/>
    </source>
</evidence>
<proteinExistence type="predicted"/>
<keyword evidence="1" id="KW-0812">Transmembrane</keyword>
<evidence type="ECO:0000313" key="2">
    <source>
        <dbReference type="EMBL" id="SCL82541.1"/>
    </source>
</evidence>
<dbReference type="InterPro" id="IPR006477">
    <property type="entry name" value="Yir_bir_cir"/>
</dbReference>
<dbReference type="EMBL" id="FMIN01000003">
    <property type="protein sequence ID" value="SCL82541.1"/>
    <property type="molecule type" value="Genomic_DNA"/>
</dbReference>
<reference evidence="2" key="1">
    <citation type="submission" date="2016-08" db="EMBL/GenBank/DDBJ databases">
        <authorList>
            <consortium name="Pathogen Informatics"/>
        </authorList>
    </citation>
    <scope>NUCLEOTIDE SEQUENCE</scope>
    <source>
        <strain evidence="2">DS</strain>
    </source>
</reference>
<gene>
    <name evidence="2" type="ORF">PCHDS_000488700</name>
</gene>
<feature type="transmembrane region" description="Helical" evidence="1">
    <location>
        <begin position="269"/>
        <end position="290"/>
    </location>
</feature>